<reference evidence="8 9" key="1">
    <citation type="submission" date="2015-12" db="EMBL/GenBank/DDBJ databases">
        <title>Draft genome sequence of Moniliophthora roreri, the causal agent of frosty pod rot of cacao.</title>
        <authorList>
            <person name="Aime M.C."/>
            <person name="Diaz-Valderrama J.R."/>
            <person name="Kijpornyongpan T."/>
            <person name="Phillips-Mora W."/>
        </authorList>
    </citation>
    <scope>NUCLEOTIDE SEQUENCE [LARGE SCALE GENOMIC DNA]</scope>
    <source>
        <strain evidence="8 9">MCA 2952</strain>
    </source>
</reference>
<keyword evidence="3" id="KW-0158">Chromosome</keyword>
<keyword evidence="4" id="KW-0779">Telomere</keyword>
<name>A0A0W0FGC2_MONRR</name>
<comment type="caution">
    <text evidence="8">The sequence shown here is derived from an EMBL/GenBank/DDBJ whole genome shotgun (WGS) entry which is preliminary data.</text>
</comment>
<feature type="compositionally biased region" description="Polar residues" evidence="6">
    <location>
        <begin position="551"/>
        <end position="567"/>
    </location>
</feature>
<dbReference type="InterPro" id="IPR019437">
    <property type="entry name" value="TPP1/Est3"/>
</dbReference>
<feature type="compositionally biased region" description="Low complexity" evidence="6">
    <location>
        <begin position="413"/>
        <end position="423"/>
    </location>
</feature>
<evidence type="ECO:0000313" key="8">
    <source>
        <dbReference type="EMBL" id="KTB35388.1"/>
    </source>
</evidence>
<proteinExistence type="predicted"/>
<keyword evidence="5" id="KW-0539">Nucleus</keyword>
<feature type="compositionally biased region" description="Basic and acidic residues" evidence="6">
    <location>
        <begin position="319"/>
        <end position="332"/>
    </location>
</feature>
<organism evidence="8 9">
    <name type="scientific">Moniliophthora roreri</name>
    <name type="common">Frosty pod rot fungus</name>
    <name type="synonym">Monilia roreri</name>
    <dbReference type="NCBI Taxonomy" id="221103"/>
    <lineage>
        <taxon>Eukaryota</taxon>
        <taxon>Fungi</taxon>
        <taxon>Dikarya</taxon>
        <taxon>Basidiomycota</taxon>
        <taxon>Agaricomycotina</taxon>
        <taxon>Agaricomycetes</taxon>
        <taxon>Agaricomycetidae</taxon>
        <taxon>Agaricales</taxon>
        <taxon>Marasmiineae</taxon>
        <taxon>Marasmiaceae</taxon>
        <taxon>Moniliophthora</taxon>
    </lineage>
</organism>
<evidence type="ECO:0000256" key="5">
    <source>
        <dbReference type="ARBA" id="ARBA00023242"/>
    </source>
</evidence>
<evidence type="ECO:0000256" key="2">
    <source>
        <dbReference type="ARBA" id="ARBA00004574"/>
    </source>
</evidence>
<feature type="compositionally biased region" description="Basic and acidic residues" evidence="6">
    <location>
        <begin position="273"/>
        <end position="288"/>
    </location>
</feature>
<feature type="region of interest" description="Disordered" evidence="6">
    <location>
        <begin position="184"/>
        <end position="247"/>
    </location>
</feature>
<feature type="compositionally biased region" description="Basic and acidic residues" evidence="6">
    <location>
        <begin position="199"/>
        <end position="211"/>
    </location>
</feature>
<feature type="region of interest" description="Disordered" evidence="6">
    <location>
        <begin position="812"/>
        <end position="841"/>
    </location>
</feature>
<accession>A0A0W0FGC2</accession>
<feature type="compositionally biased region" description="Basic and acidic residues" evidence="6">
    <location>
        <begin position="341"/>
        <end position="352"/>
    </location>
</feature>
<feature type="region of interest" description="Disordered" evidence="6">
    <location>
        <begin position="267"/>
        <end position="440"/>
    </location>
</feature>
<evidence type="ECO:0000313" key="9">
    <source>
        <dbReference type="Proteomes" id="UP000054988"/>
    </source>
</evidence>
<feature type="compositionally biased region" description="Basic and acidic residues" evidence="6">
    <location>
        <begin position="614"/>
        <end position="625"/>
    </location>
</feature>
<dbReference type="GO" id="GO:0042162">
    <property type="term" value="F:telomeric DNA binding"/>
    <property type="evidence" value="ECO:0007669"/>
    <property type="project" value="InterPro"/>
</dbReference>
<dbReference type="Pfam" id="PF10341">
    <property type="entry name" value="TPP1"/>
    <property type="match status" value="1"/>
</dbReference>
<feature type="compositionally biased region" description="Basic and acidic residues" evidence="6">
    <location>
        <begin position="538"/>
        <end position="550"/>
    </location>
</feature>
<feature type="compositionally biased region" description="Low complexity" evidence="6">
    <location>
        <begin position="665"/>
        <end position="678"/>
    </location>
</feature>
<feature type="compositionally biased region" description="Basic and acidic residues" evidence="6">
    <location>
        <begin position="225"/>
        <end position="244"/>
    </location>
</feature>
<dbReference type="AlphaFoldDB" id="A0A0W0FGC2"/>
<feature type="compositionally biased region" description="Acidic residues" evidence="6">
    <location>
        <begin position="603"/>
        <end position="613"/>
    </location>
</feature>
<feature type="compositionally biased region" description="Polar residues" evidence="6">
    <location>
        <begin position="377"/>
        <end position="390"/>
    </location>
</feature>
<evidence type="ECO:0000256" key="6">
    <source>
        <dbReference type="SAM" id="MobiDB-lite"/>
    </source>
</evidence>
<feature type="region of interest" description="Disordered" evidence="6">
    <location>
        <begin position="515"/>
        <end position="684"/>
    </location>
</feature>
<feature type="region of interest" description="Disordered" evidence="6">
    <location>
        <begin position="747"/>
        <end position="775"/>
    </location>
</feature>
<evidence type="ECO:0000256" key="4">
    <source>
        <dbReference type="ARBA" id="ARBA00022895"/>
    </source>
</evidence>
<evidence type="ECO:0000259" key="7">
    <source>
        <dbReference type="Pfam" id="PF10341"/>
    </source>
</evidence>
<evidence type="ECO:0000256" key="3">
    <source>
        <dbReference type="ARBA" id="ARBA00022454"/>
    </source>
</evidence>
<protein>
    <recommendedName>
        <fullName evidence="7">Shelterin complex subunit TPP1/Est3 domain-containing protein</fullName>
    </recommendedName>
</protein>
<dbReference type="EMBL" id="LATX01001990">
    <property type="protein sequence ID" value="KTB35388.1"/>
    <property type="molecule type" value="Genomic_DNA"/>
</dbReference>
<feature type="compositionally biased region" description="Low complexity" evidence="6">
    <location>
        <begin position="521"/>
        <end position="535"/>
    </location>
</feature>
<sequence>MSSSVSSWLTDYLIKLAEEYGGDTSKFPETGKKKSVQLTKFIFYGSTNPKEMSPIWAQVSDKFLEIPVKFSSESVAAYVQEHKSRLTQNKTCLIKLKKYKLSFGRIPIRVTTHPNPNADNLSKDPFLFLDVTAFEVMGSINEDIWCKDTLKSVEGHAKIKEWVMGLRKGGGDGNVLKLRKRELDARQPPPPCKPHAKQTRLEMPARAEPLKPKPKLLPTTTPNDIDTKGNSESFARQRERDWNPRSKCPQNHIIQWGCYPDPQVPGVYGEIGSEDHIDTTRETAEGSPKRKRKVHPLDLGSSQPELDPRPVQQVSEKNNAQEKATRTERSHPLDLGSSQPQKEEQHSGHSNDTEPSQQATPPPSEPAHESEGGYSPAPSSRPLTEWSSSPRGCPTPRDVQIIKQSSPCLLATPRSSSPSRSSSFLAAPPTSVSSLRAPTPAQRCRVTYPLPDLSRNNYEFSHRSDHSNSSPSCVMGTYRSSALDSQMYAGMVRVVSPPRQPGRSPVDLEASPRILVPCSDSGSQSQSQSQSQGSSWENQEHVAVKEENAESQKASLSQSSVYRQQDLQGEKSHSLSLPTTTKRIILSQESIVPETQPKLTIDGETEDEEIEESNAEHESLFEKTRSQALSQEQDSLEVHPGTQDGDTCVKPSHTAQDGLGDGEKGTTSSGSGPSQPQTDQDDDQTMQSLFGTERVPKTPCVSPAIEKQGGIHFIPHDATAWKQPAFMKRNAVASSSRPLISPRKALPVERQHSGNAPKVGSKHDPGSATRKMHNARPSALALDTATSGSRLQSDMIPIQQAMDVEVDDGSAVSVKARSKKRAIDDDETTREAERPVRKKTKVKASELQFPCGKLNGFSLGLDNQSNSGSLVTWDRLQSILLKTGRERSKQYAREGLRR</sequence>
<feature type="domain" description="Shelterin complex subunit TPP1/Est3" evidence="7">
    <location>
        <begin position="25"/>
        <end position="103"/>
    </location>
</feature>
<dbReference type="GO" id="GO:0000781">
    <property type="term" value="C:chromosome, telomeric region"/>
    <property type="evidence" value="ECO:0007669"/>
    <property type="project" value="UniProtKB-SubCell"/>
</dbReference>
<dbReference type="Proteomes" id="UP000054988">
    <property type="component" value="Unassembled WGS sequence"/>
</dbReference>
<feature type="compositionally biased region" description="Polar residues" evidence="6">
    <location>
        <begin position="574"/>
        <end position="590"/>
    </location>
</feature>
<dbReference type="GO" id="GO:0005697">
    <property type="term" value="C:telomerase holoenzyme complex"/>
    <property type="evidence" value="ECO:0007669"/>
    <property type="project" value="InterPro"/>
</dbReference>
<gene>
    <name evidence="8" type="ORF">WG66_11986</name>
</gene>
<dbReference type="eggNOG" id="ENOG502R1CY">
    <property type="taxonomic scope" value="Eukaryota"/>
</dbReference>
<evidence type="ECO:0000256" key="1">
    <source>
        <dbReference type="ARBA" id="ARBA00004123"/>
    </source>
</evidence>
<dbReference type="GO" id="GO:0007004">
    <property type="term" value="P:telomere maintenance via telomerase"/>
    <property type="evidence" value="ECO:0007669"/>
    <property type="project" value="InterPro"/>
</dbReference>
<comment type="subcellular location">
    <subcellularLocation>
        <location evidence="2">Chromosome</location>
        <location evidence="2">Telomere</location>
    </subcellularLocation>
    <subcellularLocation>
        <location evidence="1">Nucleus</location>
    </subcellularLocation>
</comment>